<feature type="compositionally biased region" description="Basic and acidic residues" evidence="1">
    <location>
        <begin position="200"/>
        <end position="214"/>
    </location>
</feature>
<feature type="region of interest" description="Disordered" evidence="1">
    <location>
        <begin position="1"/>
        <end position="29"/>
    </location>
</feature>
<sequence length="672" mass="76516">MSKVERKEYQETRILRNRSPGRTTRSTQNLSEFDSNLDNLLEDLQNSVSRPGSSVGQNATYKESTRYYNGSDSGYGKTNSLNRFTNARAANPITEYSSDDAYTYSSPDGRGKVQSYKKEKYTYGKNVVERDIEPERSRMQNSINQLDSLLDDLQQVKKSSYSEKEIFNSTGADPGFQTTSSKSVNRELHYGDTPPSSKSRTFERFEEKSYKKDLGYNSDGTYGDLRQLRPISPSPSSKTSTLTKQTKVTNVHEYPLRVVETPVPDIDPEVLAHLDPNLHPPGNTKVTTTIKTYTYEIPGSGDYPTQVREDTTVNEQYLDKMEKYVYSPNNTITTPSKSFTYNKMENKENYYQQKLEPGWKDSTVKKSYKELVQDEMYRKPAPPTEHTTVKEEEITTIRNYQPGYQPERNPPTHNQTYVYNESTITKNVDYPPPTTQTREYIMESKKMSERGYPVYNPPSDNEKKTYVLKETQTTNFHNGHPPQRQRSPPKAIEKTPQEPINIQYSYKSTNTQENRYKTGYPEGEPLLPRKFPIGDDIDGPPKRIDELMASIGQEPPNSPLNAGFTAHEREVAHKKVIETYKAQHTPEVEEVQKKEVLTKNVTGPPVYYPPGHELFAKKEEGGAAWRAQGEYAKGSEKYMYGSDGGATTKTKRKMAVVPVCLPLCCGLPCSIL</sequence>
<feature type="compositionally biased region" description="Polar residues" evidence="1">
    <location>
        <begin position="167"/>
        <end position="183"/>
    </location>
</feature>
<gene>
    <name evidence="2" type="ORF">ABEB36_001359</name>
</gene>
<organism evidence="2 3">
    <name type="scientific">Hypothenemus hampei</name>
    <name type="common">Coffee berry borer</name>
    <dbReference type="NCBI Taxonomy" id="57062"/>
    <lineage>
        <taxon>Eukaryota</taxon>
        <taxon>Metazoa</taxon>
        <taxon>Ecdysozoa</taxon>
        <taxon>Arthropoda</taxon>
        <taxon>Hexapoda</taxon>
        <taxon>Insecta</taxon>
        <taxon>Pterygota</taxon>
        <taxon>Neoptera</taxon>
        <taxon>Endopterygota</taxon>
        <taxon>Coleoptera</taxon>
        <taxon>Polyphaga</taxon>
        <taxon>Cucujiformia</taxon>
        <taxon>Curculionidae</taxon>
        <taxon>Scolytinae</taxon>
        <taxon>Hypothenemus</taxon>
    </lineage>
</organism>
<evidence type="ECO:0000256" key="1">
    <source>
        <dbReference type="SAM" id="MobiDB-lite"/>
    </source>
</evidence>
<dbReference type="PANTHER" id="PTHR41156:SF1">
    <property type="entry name" value="ZASP-LIKE MOTIF DOMAIN-CONTAINING PROTEIN"/>
    <property type="match status" value="1"/>
</dbReference>
<evidence type="ECO:0000313" key="3">
    <source>
        <dbReference type="Proteomes" id="UP001566132"/>
    </source>
</evidence>
<protein>
    <submittedName>
        <fullName evidence="2">Uncharacterized protein</fullName>
    </submittedName>
</protein>
<dbReference type="Proteomes" id="UP001566132">
    <property type="component" value="Unassembled WGS sequence"/>
</dbReference>
<dbReference type="AlphaFoldDB" id="A0ABD1FEA8"/>
<proteinExistence type="predicted"/>
<accession>A0ABD1FEA8</accession>
<reference evidence="2 3" key="1">
    <citation type="submission" date="2024-05" db="EMBL/GenBank/DDBJ databases">
        <title>Genetic variation in Jamaican populations of the coffee berry borer (Hypothenemus hampei).</title>
        <authorList>
            <person name="Errbii M."/>
            <person name="Myrie A."/>
        </authorList>
    </citation>
    <scope>NUCLEOTIDE SEQUENCE [LARGE SCALE GENOMIC DNA]</scope>
    <source>
        <strain evidence="2">JA-Hopewell-2020-01-JO</strain>
        <tissue evidence="2">Whole body</tissue>
    </source>
</reference>
<feature type="compositionally biased region" description="Low complexity" evidence="1">
    <location>
        <begin position="230"/>
        <end position="246"/>
    </location>
</feature>
<name>A0ABD1FEA8_HYPHA</name>
<feature type="region of interest" description="Disordered" evidence="1">
    <location>
        <begin position="167"/>
        <end position="246"/>
    </location>
</feature>
<feature type="region of interest" description="Disordered" evidence="1">
    <location>
        <begin position="474"/>
        <end position="500"/>
    </location>
</feature>
<dbReference type="EMBL" id="JBDJPC010000001">
    <property type="protein sequence ID" value="KAL1517620.1"/>
    <property type="molecule type" value="Genomic_DNA"/>
</dbReference>
<feature type="compositionally biased region" description="Basic and acidic residues" evidence="1">
    <location>
        <begin position="1"/>
        <end position="14"/>
    </location>
</feature>
<comment type="caution">
    <text evidence="2">The sequence shown here is derived from an EMBL/GenBank/DDBJ whole genome shotgun (WGS) entry which is preliminary data.</text>
</comment>
<keyword evidence="3" id="KW-1185">Reference proteome</keyword>
<evidence type="ECO:0000313" key="2">
    <source>
        <dbReference type="EMBL" id="KAL1517620.1"/>
    </source>
</evidence>
<dbReference type="PANTHER" id="PTHR41156">
    <property type="entry name" value="AGAP006184-PA"/>
    <property type="match status" value="1"/>
</dbReference>
<feature type="compositionally biased region" description="Polar residues" evidence="1">
    <location>
        <begin position="20"/>
        <end position="29"/>
    </location>
</feature>